<gene>
    <name evidence="2" type="ORF">GIB67_003379</name>
</gene>
<organism evidence="2 3">
    <name type="scientific">Kingdonia uniflora</name>
    <dbReference type="NCBI Taxonomy" id="39325"/>
    <lineage>
        <taxon>Eukaryota</taxon>
        <taxon>Viridiplantae</taxon>
        <taxon>Streptophyta</taxon>
        <taxon>Embryophyta</taxon>
        <taxon>Tracheophyta</taxon>
        <taxon>Spermatophyta</taxon>
        <taxon>Magnoliopsida</taxon>
        <taxon>Ranunculales</taxon>
        <taxon>Circaeasteraceae</taxon>
        <taxon>Kingdonia</taxon>
    </lineage>
</organism>
<keyword evidence="1" id="KW-0175">Coiled coil</keyword>
<dbReference type="Proteomes" id="UP000541444">
    <property type="component" value="Unassembled WGS sequence"/>
</dbReference>
<evidence type="ECO:0000256" key="1">
    <source>
        <dbReference type="SAM" id="Coils"/>
    </source>
</evidence>
<evidence type="ECO:0000313" key="2">
    <source>
        <dbReference type="EMBL" id="KAF6175891.1"/>
    </source>
</evidence>
<dbReference type="AlphaFoldDB" id="A0A7J7P8W2"/>
<keyword evidence="3" id="KW-1185">Reference proteome</keyword>
<comment type="caution">
    <text evidence="2">The sequence shown here is derived from an EMBL/GenBank/DDBJ whole genome shotgun (WGS) entry which is preliminary data.</text>
</comment>
<feature type="coiled-coil region" evidence="1">
    <location>
        <begin position="105"/>
        <end position="132"/>
    </location>
</feature>
<protein>
    <submittedName>
        <fullName evidence="2">Uncharacterized protein</fullName>
    </submittedName>
</protein>
<accession>A0A7J7P8W2</accession>
<sequence length="165" mass="18986">MISLFFYLFRNPSRSQQSTTFSLLFEPISERVRLVESESSCENMESSIKSLSVEKEELAMLLTNVLLELVEEKAIWVAKEKTSFELITEKVQISKSELSLFSNDISEVKHELESSREECKAIKERLEFSEEKAEYESKCRWGIQMAAIISDFGHGMAIFSLDMCS</sequence>
<dbReference type="EMBL" id="JACGCM010000140">
    <property type="protein sequence ID" value="KAF6175891.1"/>
    <property type="molecule type" value="Genomic_DNA"/>
</dbReference>
<proteinExistence type="predicted"/>
<reference evidence="2 3" key="1">
    <citation type="journal article" date="2020" name="IScience">
        <title>Genome Sequencing of the Endangered Kingdonia uniflora (Circaeasteraceae, Ranunculales) Reveals Potential Mechanisms of Evolutionary Specialization.</title>
        <authorList>
            <person name="Sun Y."/>
            <person name="Deng T."/>
            <person name="Zhang A."/>
            <person name="Moore M.J."/>
            <person name="Landis J.B."/>
            <person name="Lin N."/>
            <person name="Zhang H."/>
            <person name="Zhang X."/>
            <person name="Huang J."/>
            <person name="Zhang X."/>
            <person name="Sun H."/>
            <person name="Wang H."/>
        </authorList>
    </citation>
    <scope>NUCLEOTIDE SEQUENCE [LARGE SCALE GENOMIC DNA]</scope>
    <source>
        <strain evidence="2">TB1705</strain>
        <tissue evidence="2">Leaf</tissue>
    </source>
</reference>
<evidence type="ECO:0000313" key="3">
    <source>
        <dbReference type="Proteomes" id="UP000541444"/>
    </source>
</evidence>
<name>A0A7J7P8W2_9MAGN</name>